<dbReference type="Pfam" id="PF13532">
    <property type="entry name" value="2OG-FeII_Oxy_2"/>
    <property type="match status" value="1"/>
</dbReference>
<proteinExistence type="inferred from homology"/>
<gene>
    <name evidence="4" type="ORF">SLEP1_g16997</name>
</gene>
<feature type="region of interest" description="Disordered" evidence="2">
    <location>
        <begin position="1"/>
        <end position="31"/>
    </location>
</feature>
<name>A0AAV5J370_9ROSI</name>
<comment type="similarity">
    <text evidence="1">Belongs to the alkB family.</text>
</comment>
<dbReference type="InterPro" id="IPR027450">
    <property type="entry name" value="AlkB-like"/>
</dbReference>
<dbReference type="InterPro" id="IPR005123">
    <property type="entry name" value="Oxoglu/Fe-dep_dioxygenase_dom"/>
</dbReference>
<dbReference type="Proteomes" id="UP001054252">
    <property type="component" value="Unassembled WGS sequence"/>
</dbReference>
<accession>A0AAV5J370</accession>
<protein>
    <recommendedName>
        <fullName evidence="3">Fe2OG dioxygenase domain-containing protein</fullName>
    </recommendedName>
</protein>
<dbReference type="GO" id="GO:0006631">
    <property type="term" value="P:fatty acid metabolic process"/>
    <property type="evidence" value="ECO:0007669"/>
    <property type="project" value="TreeGrafter"/>
</dbReference>
<evidence type="ECO:0000259" key="3">
    <source>
        <dbReference type="PROSITE" id="PS51471"/>
    </source>
</evidence>
<evidence type="ECO:0000256" key="1">
    <source>
        <dbReference type="ARBA" id="ARBA00007879"/>
    </source>
</evidence>
<sequence length="252" mass="28312">MDDQKELLRTVFGESSDSEDSDQRRPQDGDAVSVSVWEPIQGIDGLWLCRDFLSPQQQASLLASVLNEGWFTEASQNQAMRFGNLPQWATELSDSICDAVIFGDHISESKDLVVSDSGMEACVLPSILLCREPLFDQLIANAYQPGEGICAHVDLMRFEDGIAIISLESSCVMHFSQVEEVCDIVEGSENHPSMKKMPVYLTPGSLILMSGPARYLWKHEINRKPGFQMWEGQELKQKRRISITLRKLCQVE</sequence>
<dbReference type="Gene3D" id="2.60.120.590">
    <property type="entry name" value="Alpha-ketoglutarate-dependent dioxygenase AlkB-like"/>
    <property type="match status" value="1"/>
</dbReference>
<evidence type="ECO:0000256" key="2">
    <source>
        <dbReference type="SAM" id="MobiDB-lite"/>
    </source>
</evidence>
<dbReference type="InterPro" id="IPR032870">
    <property type="entry name" value="ALKBH7-like"/>
</dbReference>
<reference evidence="4 5" key="1">
    <citation type="journal article" date="2021" name="Commun. Biol.">
        <title>The genome of Shorea leprosula (Dipterocarpaceae) highlights the ecological relevance of drought in aseasonal tropical rainforests.</title>
        <authorList>
            <person name="Ng K.K.S."/>
            <person name="Kobayashi M.J."/>
            <person name="Fawcett J.A."/>
            <person name="Hatakeyama M."/>
            <person name="Paape T."/>
            <person name="Ng C.H."/>
            <person name="Ang C.C."/>
            <person name="Tnah L.H."/>
            <person name="Lee C.T."/>
            <person name="Nishiyama T."/>
            <person name="Sese J."/>
            <person name="O'Brien M.J."/>
            <person name="Copetti D."/>
            <person name="Mohd Noor M.I."/>
            <person name="Ong R.C."/>
            <person name="Putra M."/>
            <person name="Sireger I.Z."/>
            <person name="Indrioko S."/>
            <person name="Kosugi Y."/>
            <person name="Izuno A."/>
            <person name="Isagi Y."/>
            <person name="Lee S.L."/>
            <person name="Shimizu K.K."/>
        </authorList>
    </citation>
    <scope>NUCLEOTIDE SEQUENCE [LARGE SCALE GENOMIC DNA]</scope>
    <source>
        <strain evidence="4">214</strain>
    </source>
</reference>
<comment type="caution">
    <text evidence="4">The sequence shown here is derived from an EMBL/GenBank/DDBJ whole genome shotgun (WGS) entry which is preliminary data.</text>
</comment>
<dbReference type="InterPro" id="IPR037151">
    <property type="entry name" value="AlkB-like_sf"/>
</dbReference>
<dbReference type="SUPFAM" id="SSF51197">
    <property type="entry name" value="Clavaminate synthase-like"/>
    <property type="match status" value="1"/>
</dbReference>
<dbReference type="PANTHER" id="PTHR21052:SF0">
    <property type="entry name" value="ALPHA-KETOGLUTARATE-DEPENDENT DIOXYGENASE ALKB HOMOLOG 7, MITOCHONDRIAL"/>
    <property type="match status" value="1"/>
</dbReference>
<evidence type="ECO:0000313" key="4">
    <source>
        <dbReference type="EMBL" id="GKV04903.1"/>
    </source>
</evidence>
<evidence type="ECO:0000313" key="5">
    <source>
        <dbReference type="Proteomes" id="UP001054252"/>
    </source>
</evidence>
<keyword evidence="5" id="KW-1185">Reference proteome</keyword>
<dbReference type="AlphaFoldDB" id="A0AAV5J370"/>
<dbReference type="GO" id="GO:0006974">
    <property type="term" value="P:DNA damage response"/>
    <property type="evidence" value="ECO:0007669"/>
    <property type="project" value="InterPro"/>
</dbReference>
<dbReference type="PANTHER" id="PTHR21052">
    <property type="entry name" value="SPERMATOGENESIS ASSOCIATED 11-RELATED"/>
    <property type="match status" value="1"/>
</dbReference>
<organism evidence="4 5">
    <name type="scientific">Rubroshorea leprosula</name>
    <dbReference type="NCBI Taxonomy" id="152421"/>
    <lineage>
        <taxon>Eukaryota</taxon>
        <taxon>Viridiplantae</taxon>
        <taxon>Streptophyta</taxon>
        <taxon>Embryophyta</taxon>
        <taxon>Tracheophyta</taxon>
        <taxon>Spermatophyta</taxon>
        <taxon>Magnoliopsida</taxon>
        <taxon>eudicotyledons</taxon>
        <taxon>Gunneridae</taxon>
        <taxon>Pentapetalae</taxon>
        <taxon>rosids</taxon>
        <taxon>malvids</taxon>
        <taxon>Malvales</taxon>
        <taxon>Dipterocarpaceae</taxon>
        <taxon>Rubroshorea</taxon>
    </lineage>
</organism>
<dbReference type="GO" id="GO:0005759">
    <property type="term" value="C:mitochondrial matrix"/>
    <property type="evidence" value="ECO:0007669"/>
    <property type="project" value="TreeGrafter"/>
</dbReference>
<feature type="domain" description="Fe2OG dioxygenase" evidence="3">
    <location>
        <begin position="134"/>
        <end position="249"/>
    </location>
</feature>
<dbReference type="EMBL" id="BPVZ01000022">
    <property type="protein sequence ID" value="GKV04903.1"/>
    <property type="molecule type" value="Genomic_DNA"/>
</dbReference>
<dbReference type="PROSITE" id="PS51471">
    <property type="entry name" value="FE2OG_OXY"/>
    <property type="match status" value="1"/>
</dbReference>